<feature type="domain" description="Alpha-carbonic anhydrase" evidence="10">
    <location>
        <begin position="23"/>
        <end position="295"/>
    </location>
</feature>
<evidence type="ECO:0000259" key="10">
    <source>
        <dbReference type="PROSITE" id="PS51144"/>
    </source>
</evidence>
<evidence type="ECO:0000256" key="5">
    <source>
        <dbReference type="ARBA" id="ARBA00022833"/>
    </source>
</evidence>
<feature type="transmembrane region" description="Helical" evidence="9">
    <location>
        <begin position="299"/>
        <end position="320"/>
    </location>
</feature>
<organism evidence="11">
    <name type="scientific">Lepeophtheirus salmonis</name>
    <name type="common">Salmon louse</name>
    <name type="synonym">Caligus salmonis</name>
    <dbReference type="NCBI Taxonomy" id="72036"/>
    <lineage>
        <taxon>Eukaryota</taxon>
        <taxon>Metazoa</taxon>
        <taxon>Ecdysozoa</taxon>
        <taxon>Arthropoda</taxon>
        <taxon>Crustacea</taxon>
        <taxon>Multicrustacea</taxon>
        <taxon>Hexanauplia</taxon>
        <taxon>Copepoda</taxon>
        <taxon>Siphonostomatoida</taxon>
        <taxon>Caligidae</taxon>
        <taxon>Lepeophtheirus</taxon>
    </lineage>
</organism>
<keyword evidence="4 8" id="KW-0479">Metal-binding</keyword>
<keyword evidence="9" id="KW-0472">Membrane</keyword>
<keyword evidence="6 8" id="KW-0456">Lyase</keyword>
<dbReference type="PROSITE" id="PS00162">
    <property type="entry name" value="ALPHA_CA_1"/>
    <property type="match status" value="1"/>
</dbReference>
<dbReference type="InterPro" id="IPR036398">
    <property type="entry name" value="CA_dom_sf"/>
</dbReference>
<evidence type="ECO:0000256" key="8">
    <source>
        <dbReference type="RuleBase" id="RU367011"/>
    </source>
</evidence>
<feature type="signal peptide" evidence="8">
    <location>
        <begin position="1"/>
        <end position="20"/>
    </location>
</feature>
<proteinExistence type="inferred from homology"/>
<dbReference type="Gene3D" id="3.10.200.10">
    <property type="entry name" value="Alpha carbonic anhydrase"/>
    <property type="match status" value="1"/>
</dbReference>
<comment type="function">
    <text evidence="1 8">Reversible hydration of carbon dioxide.</text>
</comment>
<comment type="catalytic activity">
    <reaction evidence="7 8">
        <text>hydrogencarbonate + H(+) = CO2 + H2O</text>
        <dbReference type="Rhea" id="RHEA:10748"/>
        <dbReference type="ChEBI" id="CHEBI:15377"/>
        <dbReference type="ChEBI" id="CHEBI:15378"/>
        <dbReference type="ChEBI" id="CHEBI:16526"/>
        <dbReference type="ChEBI" id="CHEBI:17544"/>
        <dbReference type="EC" id="4.2.1.1"/>
    </reaction>
</comment>
<dbReference type="PANTHER" id="PTHR18952:SF265">
    <property type="entry name" value="CARBONIC ANHYDRASE"/>
    <property type="match status" value="1"/>
</dbReference>
<dbReference type="OMA" id="HTIWSIT"/>
<dbReference type="EMBL" id="HACA01003454">
    <property type="protein sequence ID" value="CDW20815.1"/>
    <property type="molecule type" value="Transcribed_RNA"/>
</dbReference>
<dbReference type="InterPro" id="IPR001148">
    <property type="entry name" value="CA_dom"/>
</dbReference>
<dbReference type="PANTHER" id="PTHR18952">
    <property type="entry name" value="CARBONIC ANHYDRASE"/>
    <property type="match status" value="1"/>
</dbReference>
<sequence>MRRRMFIYYFLHTIWSITSAVANSSGTSSIGRNGPYWDSFRHRTSPEAAKLCTVGTRQSPIDIPRSGNIQASFGALTFTNYDMVPSKYTLVNNGHTAKVSPVNTNPIAPLVNGGGLGSTFQFAQFHFHWGDESDVGSEHLIGGRAYPLEMHMVHFNTKYGSDLLGALGKGKGAFDTLAVFGVLFVVQESDNPVMDPIIKGLSSIKNASTETDIRGFPLYQLLPANEQSYYRYMGSLTTPLCNQIVIWTVYQVPVSISERQLEEFRSLQYGDESQPLVNTFRNSQPINGRIIMEVSSSPLAQISLSLFCFSLFLPFILTSFRH</sequence>
<evidence type="ECO:0000256" key="7">
    <source>
        <dbReference type="ARBA" id="ARBA00048348"/>
    </source>
</evidence>
<comment type="similarity">
    <text evidence="2 8">Belongs to the alpha-carbonic anhydrase family.</text>
</comment>
<dbReference type="InterPro" id="IPR023561">
    <property type="entry name" value="Carbonic_anhydrase_a-class"/>
</dbReference>
<dbReference type="GO" id="GO:0004089">
    <property type="term" value="F:carbonate dehydratase activity"/>
    <property type="evidence" value="ECO:0007669"/>
    <property type="project" value="UniProtKB-UniRule"/>
</dbReference>
<keyword evidence="9" id="KW-0812">Transmembrane</keyword>
<dbReference type="OrthoDB" id="429145at2759"/>
<feature type="chain" id="PRO_5025074045" description="Carbonic anhydrase" evidence="8">
    <location>
        <begin position="21"/>
        <end position="322"/>
    </location>
</feature>
<dbReference type="InterPro" id="IPR018338">
    <property type="entry name" value="Carbonic_anhydrase_a-class_CS"/>
</dbReference>
<name>A0A0K2T4T5_LEPSM</name>
<evidence type="ECO:0000256" key="3">
    <source>
        <dbReference type="ARBA" id="ARBA00012925"/>
    </source>
</evidence>
<evidence type="ECO:0000313" key="11">
    <source>
        <dbReference type="EMBL" id="CDW20815.1"/>
    </source>
</evidence>
<evidence type="ECO:0000256" key="6">
    <source>
        <dbReference type="ARBA" id="ARBA00023239"/>
    </source>
</evidence>
<keyword evidence="9" id="KW-1133">Transmembrane helix</keyword>
<dbReference type="PROSITE" id="PS51144">
    <property type="entry name" value="ALPHA_CA_2"/>
    <property type="match status" value="1"/>
</dbReference>
<keyword evidence="5 8" id="KW-0862">Zinc</keyword>
<evidence type="ECO:0000256" key="1">
    <source>
        <dbReference type="ARBA" id="ARBA00002904"/>
    </source>
</evidence>
<dbReference type="AlphaFoldDB" id="A0A0K2T4T5"/>
<dbReference type="Pfam" id="PF00194">
    <property type="entry name" value="Carb_anhydrase"/>
    <property type="match status" value="1"/>
</dbReference>
<dbReference type="CDD" id="cd00326">
    <property type="entry name" value="alpha_CA"/>
    <property type="match status" value="1"/>
</dbReference>
<keyword evidence="8" id="KW-0732">Signal</keyword>
<dbReference type="GO" id="GO:0008270">
    <property type="term" value="F:zinc ion binding"/>
    <property type="evidence" value="ECO:0007669"/>
    <property type="project" value="UniProtKB-UniRule"/>
</dbReference>
<dbReference type="SMART" id="SM01057">
    <property type="entry name" value="Carb_anhydrase"/>
    <property type="match status" value="1"/>
</dbReference>
<protein>
    <recommendedName>
        <fullName evidence="3 8">Carbonic anhydrase</fullName>
        <ecNumber evidence="3 8">4.2.1.1</ecNumber>
    </recommendedName>
</protein>
<dbReference type="SUPFAM" id="SSF51069">
    <property type="entry name" value="Carbonic anhydrase"/>
    <property type="match status" value="1"/>
</dbReference>
<evidence type="ECO:0000256" key="2">
    <source>
        <dbReference type="ARBA" id="ARBA00010718"/>
    </source>
</evidence>
<dbReference type="EC" id="4.2.1.1" evidence="3 8"/>
<reference evidence="11" key="1">
    <citation type="submission" date="2014-05" db="EMBL/GenBank/DDBJ databases">
        <authorList>
            <person name="Chronopoulou M."/>
        </authorList>
    </citation>
    <scope>NUCLEOTIDE SEQUENCE</scope>
    <source>
        <tissue evidence="11">Whole organism</tissue>
    </source>
</reference>
<accession>A0A0K2T4T5</accession>
<evidence type="ECO:0000256" key="9">
    <source>
        <dbReference type="SAM" id="Phobius"/>
    </source>
</evidence>
<dbReference type="GO" id="GO:0005886">
    <property type="term" value="C:plasma membrane"/>
    <property type="evidence" value="ECO:0007669"/>
    <property type="project" value="TreeGrafter"/>
</dbReference>
<comment type="cofactor">
    <cofactor evidence="8">
        <name>Zn(2+)</name>
        <dbReference type="ChEBI" id="CHEBI:29105"/>
    </cofactor>
</comment>
<evidence type="ECO:0000256" key="4">
    <source>
        <dbReference type="ARBA" id="ARBA00022723"/>
    </source>
</evidence>